<dbReference type="InterPro" id="IPR008969">
    <property type="entry name" value="CarboxyPept-like_regulatory"/>
</dbReference>
<protein>
    <recommendedName>
        <fullName evidence="3">TonB-dependent receptor</fullName>
    </recommendedName>
</protein>
<dbReference type="Proteomes" id="UP001597418">
    <property type="component" value="Unassembled WGS sequence"/>
</dbReference>
<evidence type="ECO:0000313" key="2">
    <source>
        <dbReference type="Proteomes" id="UP001597418"/>
    </source>
</evidence>
<dbReference type="EMBL" id="JBHUMB010000014">
    <property type="protein sequence ID" value="MFD2744044.1"/>
    <property type="molecule type" value="Genomic_DNA"/>
</dbReference>
<accession>A0ABW5UDW3</accession>
<comment type="caution">
    <text evidence="1">The sequence shown here is derived from an EMBL/GenBank/DDBJ whole genome shotgun (WGS) entry which is preliminary data.</text>
</comment>
<dbReference type="SUPFAM" id="SSF49464">
    <property type="entry name" value="Carboxypeptidase regulatory domain-like"/>
    <property type="match status" value="1"/>
</dbReference>
<dbReference type="SUPFAM" id="SSF56935">
    <property type="entry name" value="Porins"/>
    <property type="match status" value="1"/>
</dbReference>
<proteinExistence type="predicted"/>
<evidence type="ECO:0008006" key="3">
    <source>
        <dbReference type="Google" id="ProtNLM"/>
    </source>
</evidence>
<reference evidence="2" key="1">
    <citation type="journal article" date="2019" name="Int. J. Syst. Evol. Microbiol.">
        <title>The Global Catalogue of Microorganisms (GCM) 10K type strain sequencing project: providing services to taxonomists for standard genome sequencing and annotation.</title>
        <authorList>
            <consortium name="The Broad Institute Genomics Platform"/>
            <consortium name="The Broad Institute Genome Sequencing Center for Infectious Disease"/>
            <person name="Wu L."/>
            <person name="Ma J."/>
        </authorList>
    </citation>
    <scope>NUCLEOTIDE SEQUENCE [LARGE SCALE GENOMIC DNA]</scope>
    <source>
        <strain evidence="2">KCTC 42247</strain>
    </source>
</reference>
<keyword evidence="2" id="KW-1185">Reference proteome</keyword>
<gene>
    <name evidence="1" type="ORF">ACFSQ6_11645</name>
</gene>
<evidence type="ECO:0000313" key="1">
    <source>
        <dbReference type="EMBL" id="MFD2744044.1"/>
    </source>
</evidence>
<name>A0ABW5UDW3_9SPHI</name>
<sequence length="893" mass="101538">MLLYSFSYPIKVVLLFFVISMSIGVAQSQVFISGKLVDIDKNPISNVSVGYKRVNGTALVGFTRSAADGSFRLESKLTDADSIRLEFNHMSYAQHSVVVANIAASYTYTLTIQAKEIKEVKAANLPIFKRKDTVNYDVAAFTSTQDRVIADIIRKLPGVEMEGDRILYQGKPIQKYMVNNLDLMEGRYAMINKNLPADAVRKVQIVENDQPIKLLDSVVFSDQASLNLELKRFTSTGSGKVGIGATPALWDVNVTPMTFGQKFQMLNSFQSNNVGVDVAKDLRAFYTGATGAYFTNKDVNISDGPNYIGLRNVPSPGFEERKWLDNKIFLFSTNVLQKLRNDVEVKGNISYYDDTKVRRGFTATQIFTANETILNSEAVDNRYRINNLDLGATIEKNEKNIFLRNVLKYRKRWNTDLGLVLLNDDTPIRQQGAFTDEVFKNSLAMGRFVGKQLLNINSSLEWRTTPQRLQVMPGQFEDLLNNGDPFDRVQQLVQFEGLDWKNNVSFTRRWKKIRLSPILSFDYNRNHLQTDIELVEDGQNRLLGADFLNNMINSQVRLGADVGFGFETARWKFNLATPYSLFYYNVNQQGLQTLDNELRNTFNPRANATFMANAKHQFGASAGAGNQFGGLDNFYNGFIIGEYRNIQRYDARLLGSKVVHGAVNYNYKNTLKANFAHLQYGFDAAVRDYIYETQVDSLGRLRTSIANRESQNQQHSLSGGLSHFFASAKTVVKINGRTNWSVSDYLLNNVMARQKTFHYVADLEIMNNASSIIGGEYKTSIGQTVNTFAAGRSNRIFYNNHYLTLLIYPTELQTIQISNSYYHNNIEGQVDQFFMDATYRITLGKRKIDLELIAQNLLNNNEYVQQITTDYQLIRSSFELRPRQFILSTKFRF</sequence>
<organism evidence="1 2">
    <name type="scientific">Sphingobacterium populi</name>
    <dbReference type="NCBI Taxonomy" id="1812824"/>
    <lineage>
        <taxon>Bacteria</taxon>
        <taxon>Pseudomonadati</taxon>
        <taxon>Bacteroidota</taxon>
        <taxon>Sphingobacteriia</taxon>
        <taxon>Sphingobacteriales</taxon>
        <taxon>Sphingobacteriaceae</taxon>
        <taxon>Sphingobacterium</taxon>
    </lineage>
</organism>